<evidence type="ECO:0000313" key="2">
    <source>
        <dbReference type="EMBL" id="QKM60121.1"/>
    </source>
</evidence>
<keyword evidence="1" id="KW-0812">Transmembrane</keyword>
<proteinExistence type="predicted"/>
<accession>A0A6M9PI89</accession>
<keyword evidence="1" id="KW-0472">Membrane</keyword>
<protein>
    <submittedName>
        <fullName evidence="2">Uncharacterized protein</fullName>
    </submittedName>
</protein>
<dbReference type="Proteomes" id="UP000501090">
    <property type="component" value="Chromosome"/>
</dbReference>
<gene>
    <name evidence="2" type="ORF">DN92_03170</name>
</gene>
<keyword evidence="1" id="KW-1133">Transmembrane helix</keyword>
<dbReference type="EMBL" id="CP028940">
    <property type="protein sequence ID" value="QKM60121.1"/>
    <property type="molecule type" value="Genomic_DNA"/>
</dbReference>
<evidence type="ECO:0000313" key="3">
    <source>
        <dbReference type="Proteomes" id="UP000501090"/>
    </source>
</evidence>
<feature type="transmembrane region" description="Helical" evidence="1">
    <location>
        <begin position="35"/>
        <end position="62"/>
    </location>
</feature>
<evidence type="ECO:0000256" key="1">
    <source>
        <dbReference type="SAM" id="Phobius"/>
    </source>
</evidence>
<organism evidence="2 3">
    <name type="scientific">Polynucleobacter arcticus</name>
    <dbReference type="NCBI Taxonomy" id="1743165"/>
    <lineage>
        <taxon>Bacteria</taxon>
        <taxon>Pseudomonadati</taxon>
        <taxon>Pseudomonadota</taxon>
        <taxon>Betaproteobacteria</taxon>
        <taxon>Burkholderiales</taxon>
        <taxon>Burkholderiaceae</taxon>
        <taxon>Polynucleobacter</taxon>
    </lineage>
</organism>
<dbReference type="KEGG" id="pard:DN92_03170"/>
<sequence length="66" mass="6914">MVFLIKFLLLFALVGAALGYLLNGRTSDSAKQGAAGGVLLATLGLFQLLCFGALAIAGIWLITRIF</sequence>
<reference evidence="2 3" key="1">
    <citation type="submission" date="2018-04" db="EMBL/GenBank/DDBJ databases">
        <title>Polynucleobacter sp. UK-Long2-W17 genome.</title>
        <authorList>
            <person name="Hahn M.W."/>
        </authorList>
    </citation>
    <scope>NUCLEOTIDE SEQUENCE [LARGE SCALE GENOMIC DNA]</scope>
    <source>
        <strain evidence="2 3">UK-Long2-W17</strain>
    </source>
</reference>
<dbReference type="RefSeq" id="WP_173959891.1">
    <property type="nucleotide sequence ID" value="NZ_CBCSCC010000017.1"/>
</dbReference>
<keyword evidence="3" id="KW-1185">Reference proteome</keyword>
<name>A0A6M9PI89_9BURK</name>
<dbReference type="AlphaFoldDB" id="A0A6M9PI89"/>